<feature type="transmembrane region" description="Helical" evidence="2">
    <location>
        <begin position="108"/>
        <end position="128"/>
    </location>
</feature>
<keyword evidence="2" id="KW-1133">Transmembrane helix</keyword>
<organism evidence="3 4">
    <name type="scientific">Tetradesmus obliquus</name>
    <name type="common">Green alga</name>
    <name type="synonym">Acutodesmus obliquus</name>
    <dbReference type="NCBI Taxonomy" id="3088"/>
    <lineage>
        <taxon>Eukaryota</taxon>
        <taxon>Viridiplantae</taxon>
        <taxon>Chlorophyta</taxon>
        <taxon>core chlorophytes</taxon>
        <taxon>Chlorophyceae</taxon>
        <taxon>CS clade</taxon>
        <taxon>Sphaeropleales</taxon>
        <taxon>Scenedesmaceae</taxon>
        <taxon>Tetradesmus</taxon>
    </lineage>
</organism>
<proteinExistence type="predicted"/>
<keyword evidence="4" id="KW-1185">Reference proteome</keyword>
<dbReference type="Proteomes" id="UP001244341">
    <property type="component" value="Chromosome 7b"/>
</dbReference>
<gene>
    <name evidence="3" type="ORF">OEZ85_012997</name>
</gene>
<feature type="region of interest" description="Disordered" evidence="1">
    <location>
        <begin position="1"/>
        <end position="62"/>
    </location>
</feature>
<sequence length="213" mass="23097">MENYVRFENAASPQNSRVNSRSNSVQRHRFEAADSGSGSGSASSEPPSPQQQQQQLPALSERGSSWIAATSQSIWRRINPPPPVRYESQYLTLIPLSDSRLKPRRTKLIVSSLLLLAVMAVVGVFVLVPRGVSVGTIEVHSTKMTFNATTLTYRIILEADVPIFNPNYLKASVTGNVSVSFFDAEAGWSAVGPVTLAAREQPSVLAVKVDASI</sequence>
<evidence type="ECO:0000313" key="3">
    <source>
        <dbReference type="EMBL" id="WIA16294.1"/>
    </source>
</evidence>
<keyword evidence="2" id="KW-0472">Membrane</keyword>
<dbReference type="PANTHER" id="PTHR28556">
    <property type="entry name" value="TRANSMEMBRANE PROTEIN 106B"/>
    <property type="match status" value="1"/>
</dbReference>
<evidence type="ECO:0008006" key="5">
    <source>
        <dbReference type="Google" id="ProtNLM"/>
    </source>
</evidence>
<evidence type="ECO:0000256" key="2">
    <source>
        <dbReference type="SAM" id="Phobius"/>
    </source>
</evidence>
<reference evidence="3 4" key="1">
    <citation type="submission" date="2023-05" db="EMBL/GenBank/DDBJ databases">
        <title>A 100% complete, gapless, phased diploid assembly of the Scenedesmus obliquus UTEX 3031 genome.</title>
        <authorList>
            <person name="Biondi T.C."/>
            <person name="Hanschen E.R."/>
            <person name="Kwon T."/>
            <person name="Eng W."/>
            <person name="Kruse C.P.S."/>
            <person name="Koehler S.I."/>
            <person name="Kunde Y."/>
            <person name="Gleasner C.D."/>
            <person name="You Mak K.T."/>
            <person name="Polle J."/>
            <person name="Hovde B.T."/>
            <person name="Starkenburg S.R."/>
        </authorList>
    </citation>
    <scope>NUCLEOTIDE SEQUENCE [LARGE SCALE GENOMIC DNA]</scope>
    <source>
        <strain evidence="3 4">DOE0152z</strain>
    </source>
</reference>
<evidence type="ECO:0000256" key="1">
    <source>
        <dbReference type="SAM" id="MobiDB-lite"/>
    </source>
</evidence>
<evidence type="ECO:0000313" key="4">
    <source>
        <dbReference type="Proteomes" id="UP001244341"/>
    </source>
</evidence>
<feature type="compositionally biased region" description="Low complexity" evidence="1">
    <location>
        <begin position="40"/>
        <end position="61"/>
    </location>
</feature>
<feature type="compositionally biased region" description="Low complexity" evidence="1">
    <location>
        <begin position="14"/>
        <end position="25"/>
    </location>
</feature>
<dbReference type="InterPro" id="IPR009790">
    <property type="entry name" value="TMEM106"/>
</dbReference>
<protein>
    <recommendedName>
        <fullName evidence="5">Late embryogenesis abundant protein LEA-2 subgroup domain-containing protein</fullName>
    </recommendedName>
</protein>
<name>A0ABY8U5B7_TETOB</name>
<accession>A0ABY8U5B7</accession>
<keyword evidence="2" id="KW-0812">Transmembrane</keyword>
<dbReference type="EMBL" id="CP126214">
    <property type="protein sequence ID" value="WIA16294.1"/>
    <property type="molecule type" value="Genomic_DNA"/>
</dbReference>
<dbReference type="PANTHER" id="PTHR28556:SF4">
    <property type="entry name" value="TRANSMEMBRANE PROTEIN 106A"/>
    <property type="match status" value="1"/>
</dbReference>